<reference evidence="5 6" key="1">
    <citation type="submission" date="2024-09" db="EMBL/GenBank/DDBJ databases">
        <title>Laminarin stimulates single cell rates of sulfate reduction while oxygen inhibits transcriptomic activity in coastal marine sediment.</title>
        <authorList>
            <person name="Lindsay M."/>
            <person name="Orcutt B."/>
            <person name="Emerson D."/>
            <person name="Stepanauskas R."/>
            <person name="D'Angelo T."/>
        </authorList>
    </citation>
    <scope>NUCLEOTIDE SEQUENCE [LARGE SCALE GENOMIC DNA]</scope>
    <source>
        <strain evidence="5">SAG AM-311-K15</strain>
    </source>
</reference>
<evidence type="ECO:0000313" key="6">
    <source>
        <dbReference type="Proteomes" id="UP001594351"/>
    </source>
</evidence>
<dbReference type="PROSITE" id="PS00491">
    <property type="entry name" value="PROLINE_PEPTIDASE"/>
    <property type="match status" value="1"/>
</dbReference>
<evidence type="ECO:0000313" key="5">
    <source>
        <dbReference type="EMBL" id="MFC1848819.1"/>
    </source>
</evidence>
<dbReference type="PANTHER" id="PTHR46112:SF2">
    <property type="entry name" value="XAA-PRO AMINOPEPTIDASE P-RELATED"/>
    <property type="match status" value="1"/>
</dbReference>
<dbReference type="InterPro" id="IPR001131">
    <property type="entry name" value="Peptidase_M24B_aminopep-P_CS"/>
</dbReference>
<comment type="similarity">
    <text evidence="3">Belongs to the peptidase M24B family.</text>
</comment>
<dbReference type="InterPro" id="IPR050659">
    <property type="entry name" value="Peptidase_M24B"/>
</dbReference>
<dbReference type="Pfam" id="PF00557">
    <property type="entry name" value="Peptidase_M24"/>
    <property type="match status" value="1"/>
</dbReference>
<accession>A0ABV6YRJ2</accession>
<keyword evidence="1 3" id="KW-0479">Metal-binding</keyword>
<dbReference type="Gene3D" id="3.90.230.10">
    <property type="entry name" value="Creatinase/methionine aminopeptidase superfamily"/>
    <property type="match status" value="1"/>
</dbReference>
<protein>
    <submittedName>
        <fullName evidence="5">M24 family metallopeptidase</fullName>
    </submittedName>
</protein>
<comment type="caution">
    <text evidence="5">The sequence shown here is derived from an EMBL/GenBank/DDBJ whole genome shotgun (WGS) entry which is preliminary data.</text>
</comment>
<evidence type="ECO:0000256" key="1">
    <source>
        <dbReference type="ARBA" id="ARBA00022723"/>
    </source>
</evidence>
<evidence type="ECO:0000256" key="2">
    <source>
        <dbReference type="ARBA" id="ARBA00022801"/>
    </source>
</evidence>
<gene>
    <name evidence="5" type="ORF">ACFL27_01310</name>
</gene>
<sequence>MVFTGEAVISPPKNIFVGISLNSINIDTEETEIMKQDIINIMNKKNIDFILLSGTRSSNPAINYLVPEIHMFKIFLVLRKNDIPVILYNDLERDEAEATGYYMLNYNELFDYGYQPRLEDSVARSTSFYRSIFNALNIQGKVSFNIVDDVSFLYLVLQQLQEQCQNIEFDLKNGANIFDYARTTKDAEEIEAIRQAGLKTCQVFKATEDYLERCFDKNGSVVDAHGQEVTIRKIKQFIEIESAQRGLILGMDTIFSQGRDAGVPHNTGNPEEGLKTGKSIVFDYFPHDKASGYKFDMTRSYCLNQIPPHLKQAYHDIKTALDIVAQKMTLGEKLQTYHNLVCDHFENQGYPTTRSNPKSTSGFTHGLGHGIGLEVHELPSVGPLCEETLKPGQVFTLEPGLYFPEKGWGLRLEDIVAVTHDDQIENLTPHPKKFQLTLKPWT</sequence>
<evidence type="ECO:0000259" key="4">
    <source>
        <dbReference type="Pfam" id="PF00557"/>
    </source>
</evidence>
<dbReference type="InterPro" id="IPR036005">
    <property type="entry name" value="Creatinase/aminopeptidase-like"/>
</dbReference>
<keyword evidence="2" id="KW-0378">Hydrolase</keyword>
<feature type="domain" description="Peptidase M24" evidence="4">
    <location>
        <begin position="191"/>
        <end position="419"/>
    </location>
</feature>
<dbReference type="Proteomes" id="UP001594351">
    <property type="component" value="Unassembled WGS sequence"/>
</dbReference>
<dbReference type="PANTHER" id="PTHR46112">
    <property type="entry name" value="AMINOPEPTIDASE"/>
    <property type="match status" value="1"/>
</dbReference>
<proteinExistence type="inferred from homology"/>
<keyword evidence="6" id="KW-1185">Reference proteome</keyword>
<evidence type="ECO:0000256" key="3">
    <source>
        <dbReference type="RuleBase" id="RU000590"/>
    </source>
</evidence>
<dbReference type="InterPro" id="IPR000994">
    <property type="entry name" value="Pept_M24"/>
</dbReference>
<dbReference type="SUPFAM" id="SSF55920">
    <property type="entry name" value="Creatinase/aminopeptidase"/>
    <property type="match status" value="1"/>
</dbReference>
<name>A0ABV6YRJ2_UNCC1</name>
<organism evidence="5 6">
    <name type="scientific">candidate division CSSED10-310 bacterium</name>
    <dbReference type="NCBI Taxonomy" id="2855610"/>
    <lineage>
        <taxon>Bacteria</taxon>
        <taxon>Bacteria division CSSED10-310</taxon>
    </lineage>
</organism>
<dbReference type="EMBL" id="JBHPBY010000008">
    <property type="protein sequence ID" value="MFC1848819.1"/>
    <property type="molecule type" value="Genomic_DNA"/>
</dbReference>